<dbReference type="InterPro" id="IPR028998">
    <property type="entry name" value="RimP_C"/>
</dbReference>
<dbReference type="GO" id="GO:0000028">
    <property type="term" value="P:ribosomal small subunit assembly"/>
    <property type="evidence" value="ECO:0007669"/>
    <property type="project" value="TreeGrafter"/>
</dbReference>
<comment type="subcellular location">
    <subcellularLocation>
        <location evidence="3">Cytoplasm</location>
    </subcellularLocation>
</comment>
<dbReference type="GO" id="GO:0005829">
    <property type="term" value="C:cytosol"/>
    <property type="evidence" value="ECO:0007669"/>
    <property type="project" value="TreeGrafter"/>
</dbReference>
<evidence type="ECO:0000256" key="3">
    <source>
        <dbReference type="HAMAP-Rule" id="MF_01077"/>
    </source>
</evidence>
<comment type="similarity">
    <text evidence="3">Belongs to the RimP family.</text>
</comment>
<dbReference type="PANTHER" id="PTHR33867:SF1">
    <property type="entry name" value="RIBOSOME MATURATION FACTOR RIMP"/>
    <property type="match status" value="1"/>
</dbReference>
<dbReference type="InterPro" id="IPR028989">
    <property type="entry name" value="RimP_N"/>
</dbReference>
<dbReference type="GO" id="GO:0006412">
    <property type="term" value="P:translation"/>
    <property type="evidence" value="ECO:0007669"/>
    <property type="project" value="TreeGrafter"/>
</dbReference>
<dbReference type="SUPFAM" id="SSF74942">
    <property type="entry name" value="YhbC-like, C-terminal domain"/>
    <property type="match status" value="1"/>
</dbReference>
<dbReference type="InterPro" id="IPR036847">
    <property type="entry name" value="RimP_C_sf"/>
</dbReference>
<evidence type="ECO:0000259" key="5">
    <source>
        <dbReference type="Pfam" id="PF17384"/>
    </source>
</evidence>
<dbReference type="CDD" id="cd01734">
    <property type="entry name" value="YlxS_C"/>
    <property type="match status" value="1"/>
</dbReference>
<evidence type="ECO:0000313" key="6">
    <source>
        <dbReference type="EMBL" id="KJV53481.1"/>
    </source>
</evidence>
<accession>A0A0F3MCT8</accession>
<dbReference type="HAMAP" id="MF_01077">
    <property type="entry name" value="RimP"/>
    <property type="match status" value="1"/>
</dbReference>
<dbReference type="RefSeq" id="WP_047220373.1">
    <property type="nucleotide sequence ID" value="NZ_LS398551.1"/>
</dbReference>
<evidence type="ECO:0000256" key="2">
    <source>
        <dbReference type="ARBA" id="ARBA00022517"/>
    </source>
</evidence>
<keyword evidence="9" id="KW-1185">Reference proteome</keyword>
<dbReference type="EMBL" id="LS398551">
    <property type="protein sequence ID" value="SPR10965.1"/>
    <property type="molecule type" value="Genomic_DNA"/>
</dbReference>
<dbReference type="AlphaFoldDB" id="A0A0F3MCT8"/>
<feature type="domain" description="Ribosome maturation factor RimP N-terminal" evidence="4">
    <location>
        <begin position="9"/>
        <end position="81"/>
    </location>
</feature>
<dbReference type="Proteomes" id="UP000244959">
    <property type="component" value="Chromosome I"/>
</dbReference>
<dbReference type="Gene3D" id="3.30.300.70">
    <property type="entry name" value="RimP-like superfamily, N-terminal"/>
    <property type="match status" value="1"/>
</dbReference>
<reference evidence="7" key="3">
    <citation type="submission" date="2018-03" db="EMBL/GenBank/DDBJ databases">
        <authorList>
            <person name="Keele B.F."/>
        </authorList>
    </citation>
    <scope>NUCLEOTIDE SEQUENCE [LARGE SCALE GENOMIC DNA]</scope>
    <source>
        <strain evidence="7">Gilliam</strain>
    </source>
</reference>
<proteinExistence type="inferred from homology"/>
<sequence length="160" mass="18110">MLNDKIKELITPTAKTLGYKVINVSFIVKPAILKIVIDRFDEKKVKVLDCQAFSKAISAVLDVENIIPGKYFLEVESAGIERSLMDLEDFIKFLGYTIQVKLVAAINENKKYIGVISNIKGQEITLNLQNDSTIAIDYDNIKAAKIVFTDEMFRQITKNY</sequence>
<keyword evidence="2 3" id="KW-0690">Ribosome biogenesis</keyword>
<reference evidence="6 8" key="1">
    <citation type="submission" date="2015-02" db="EMBL/GenBank/DDBJ databases">
        <title>Genome Sequencing of Rickettsiales.</title>
        <authorList>
            <person name="Daugherty S.C."/>
            <person name="Su Q."/>
            <person name="Abolude K."/>
            <person name="Beier-Sexton M."/>
            <person name="Carlyon J.A."/>
            <person name="Carter R."/>
            <person name="Day N.P."/>
            <person name="Dumler S.J."/>
            <person name="Dyachenko V."/>
            <person name="Godinez A."/>
            <person name="Kurtti T.J."/>
            <person name="Lichay M."/>
            <person name="Mullins K.E."/>
            <person name="Ott S."/>
            <person name="Pappas-Brown V."/>
            <person name="Paris D.H."/>
            <person name="Patel P."/>
            <person name="Richards A.L."/>
            <person name="Sadzewicz L."/>
            <person name="Sears K."/>
            <person name="Seidman D."/>
            <person name="Sengamalay N."/>
            <person name="Stenos J."/>
            <person name="Tallon L.J."/>
            <person name="Vincent G."/>
            <person name="Fraser C.M."/>
            <person name="Munderloh U."/>
            <person name="Dunning-Hotopp J.C."/>
        </authorList>
    </citation>
    <scope>NUCLEOTIDE SEQUENCE [LARGE SCALE GENOMIC DNA]</scope>
    <source>
        <strain evidence="6 8">Gilliam</strain>
    </source>
</reference>
<dbReference type="InterPro" id="IPR035956">
    <property type="entry name" value="RimP_N_sf"/>
</dbReference>
<dbReference type="Proteomes" id="UP000033769">
    <property type="component" value="Unassembled WGS sequence"/>
</dbReference>
<evidence type="ECO:0000313" key="8">
    <source>
        <dbReference type="Proteomes" id="UP000033769"/>
    </source>
</evidence>
<reference evidence="9" key="2">
    <citation type="submission" date="2018-03" db="EMBL/GenBank/DDBJ databases">
        <authorList>
            <person name="Batty M. E."/>
            <person name="Batty M E."/>
        </authorList>
    </citation>
    <scope>NUCLEOTIDE SEQUENCE [LARGE SCALE GENOMIC DNA]</scope>
    <source>
        <strain evidence="9">Gilliam</strain>
    </source>
</reference>
<dbReference type="PANTHER" id="PTHR33867">
    <property type="entry name" value="RIBOSOME MATURATION FACTOR RIMP"/>
    <property type="match status" value="1"/>
</dbReference>
<feature type="domain" description="Ribosome maturation factor RimP C-terminal" evidence="5">
    <location>
        <begin position="86"/>
        <end position="149"/>
    </location>
</feature>
<dbReference type="EMBL" id="LANO01000007">
    <property type="protein sequence ID" value="KJV53481.1"/>
    <property type="molecule type" value="Genomic_DNA"/>
</dbReference>
<name>A0A0F3MCT8_ORITS</name>
<comment type="function">
    <text evidence="3">Required for maturation of 30S ribosomal subunits.</text>
</comment>
<organism evidence="6 8">
    <name type="scientific">Orientia tsutsugamushi str. Gilliam</name>
    <dbReference type="NCBI Taxonomy" id="1359184"/>
    <lineage>
        <taxon>Bacteria</taxon>
        <taxon>Pseudomonadati</taxon>
        <taxon>Pseudomonadota</taxon>
        <taxon>Alphaproteobacteria</taxon>
        <taxon>Rickettsiales</taxon>
        <taxon>Rickettsiaceae</taxon>
        <taxon>Rickettsieae</taxon>
        <taxon>Orientia</taxon>
    </lineage>
</organism>
<evidence type="ECO:0000313" key="9">
    <source>
        <dbReference type="Proteomes" id="UP000244959"/>
    </source>
</evidence>
<protein>
    <recommendedName>
        <fullName evidence="3">Ribosome maturation factor RimP</fullName>
    </recommendedName>
</protein>
<dbReference type="PATRIC" id="fig|1359184.3.peg.2981"/>
<dbReference type="Gene3D" id="2.30.30.180">
    <property type="entry name" value="Ribosome maturation factor RimP, C-terminal domain"/>
    <property type="match status" value="1"/>
</dbReference>
<gene>
    <name evidence="3" type="primary">rimP</name>
    <name evidence="7" type="ORF">GILLIAM_02196</name>
    <name evidence="6" type="ORF">OTSGILL_0699</name>
</gene>
<keyword evidence="1 3" id="KW-0963">Cytoplasm</keyword>
<dbReference type="SUPFAM" id="SSF75420">
    <property type="entry name" value="YhbC-like, N-terminal domain"/>
    <property type="match status" value="1"/>
</dbReference>
<dbReference type="Pfam" id="PF17384">
    <property type="entry name" value="DUF150_C"/>
    <property type="match status" value="1"/>
</dbReference>
<dbReference type="InterPro" id="IPR003728">
    <property type="entry name" value="Ribosome_maturation_RimP"/>
</dbReference>
<evidence type="ECO:0000313" key="7">
    <source>
        <dbReference type="EMBL" id="SPR10965.1"/>
    </source>
</evidence>
<evidence type="ECO:0000256" key="1">
    <source>
        <dbReference type="ARBA" id="ARBA00022490"/>
    </source>
</evidence>
<evidence type="ECO:0000259" key="4">
    <source>
        <dbReference type="Pfam" id="PF02576"/>
    </source>
</evidence>
<dbReference type="Pfam" id="PF02576">
    <property type="entry name" value="RimP_N"/>
    <property type="match status" value="1"/>
</dbReference>